<dbReference type="PANTHER" id="PTHR30579:SF2">
    <property type="entry name" value="HTH-TYPE TRANSCRIPTIONAL REGULATOR ARGP"/>
    <property type="match status" value="1"/>
</dbReference>
<dbReference type="InterPro" id="IPR036390">
    <property type="entry name" value="WH_DNA-bd_sf"/>
</dbReference>
<keyword evidence="5" id="KW-0804">Transcription</keyword>
<evidence type="ECO:0000313" key="7">
    <source>
        <dbReference type="EMBL" id="NNH70663.1"/>
    </source>
</evidence>
<evidence type="ECO:0000256" key="2">
    <source>
        <dbReference type="ARBA" id="ARBA00023015"/>
    </source>
</evidence>
<dbReference type="GO" id="GO:0003677">
    <property type="term" value="F:DNA binding"/>
    <property type="evidence" value="ECO:0007669"/>
    <property type="project" value="UniProtKB-KW"/>
</dbReference>
<dbReference type="PANTHER" id="PTHR30579">
    <property type="entry name" value="TRANSCRIPTIONAL REGULATOR"/>
    <property type="match status" value="1"/>
</dbReference>
<dbReference type="SUPFAM" id="SSF46785">
    <property type="entry name" value="Winged helix' DNA-binding domain"/>
    <property type="match status" value="1"/>
</dbReference>
<accession>A0A849BVP2</accession>
<dbReference type="RefSeq" id="WP_067522528.1">
    <property type="nucleotide sequence ID" value="NZ_JABELX010000004.1"/>
</dbReference>
<dbReference type="SUPFAM" id="SSF53850">
    <property type="entry name" value="Periplasmic binding protein-like II"/>
    <property type="match status" value="1"/>
</dbReference>
<protein>
    <submittedName>
        <fullName evidence="7">LysR family transcriptional regulator ArgP</fullName>
    </submittedName>
</protein>
<reference evidence="7 8" key="1">
    <citation type="submission" date="2020-05" db="EMBL/GenBank/DDBJ databases">
        <title>MicrobeNet Type strains.</title>
        <authorList>
            <person name="Nicholson A.C."/>
        </authorList>
    </citation>
    <scope>NUCLEOTIDE SEQUENCE [LARGE SCALE GENOMIC DNA]</scope>
    <source>
        <strain evidence="7 8">JCM 3224</strain>
    </source>
</reference>
<dbReference type="EMBL" id="JABELX010000004">
    <property type="protein sequence ID" value="NNH70663.1"/>
    <property type="molecule type" value="Genomic_DNA"/>
</dbReference>
<dbReference type="NCBIfam" id="TIGR03298">
    <property type="entry name" value="argP"/>
    <property type="match status" value="1"/>
</dbReference>
<keyword evidence="2" id="KW-0805">Transcription regulation</keyword>
<dbReference type="InterPro" id="IPR017685">
    <property type="entry name" value="ArgP"/>
</dbReference>
<comment type="caution">
    <text evidence="7">The sequence shown here is derived from an EMBL/GenBank/DDBJ whole genome shotgun (WGS) entry which is preliminary data.</text>
</comment>
<dbReference type="InterPro" id="IPR000847">
    <property type="entry name" value="LysR_HTH_N"/>
</dbReference>
<dbReference type="Pfam" id="PF00126">
    <property type="entry name" value="HTH_1"/>
    <property type="match status" value="1"/>
</dbReference>
<gene>
    <name evidence="7" type="ORF">HLB23_12445</name>
</gene>
<dbReference type="InterPro" id="IPR036388">
    <property type="entry name" value="WH-like_DNA-bd_sf"/>
</dbReference>
<keyword evidence="8" id="KW-1185">Reference proteome</keyword>
<sequence length="295" mass="32228">MDLQLDQLRALDAAVTEGTLEAAARHLHVTPSAVSQRIKALEDAAGRILLRRTKPVQPTESGLAMLRLARQIELLTGDTARELGDAEQPASRPTRIPIAVNADSLQTWVMPALGRARAGVYFEIHREDEEHTTRLLRDGTVMAAITATATPVQGCTVQPLGAMRYRPTASPEFVETWFADGPTAKAFAVAPVVQFDRNDDLQYKLMRRHSRKPLDPPCHYIPSSTGFGAAIKLGMGWGMMPDIQAADDLAAGRLVAFDPRGVIDVPLYWQQWRLDSPTLRAIADTIAHAAAAALR</sequence>
<dbReference type="NCBIfam" id="NF009888">
    <property type="entry name" value="PRK13348.1"/>
    <property type="match status" value="1"/>
</dbReference>
<dbReference type="InterPro" id="IPR005119">
    <property type="entry name" value="LysR_subst-bd"/>
</dbReference>
<dbReference type="GO" id="GO:0003700">
    <property type="term" value="F:DNA-binding transcription factor activity"/>
    <property type="evidence" value="ECO:0007669"/>
    <property type="project" value="InterPro"/>
</dbReference>
<dbReference type="PROSITE" id="PS50931">
    <property type="entry name" value="HTH_LYSR"/>
    <property type="match status" value="1"/>
</dbReference>
<comment type="similarity">
    <text evidence="1">Belongs to the LysR transcriptional regulatory family.</text>
</comment>
<dbReference type="InterPro" id="IPR050176">
    <property type="entry name" value="LTTR"/>
</dbReference>
<feature type="domain" description="HTH lysR-type" evidence="6">
    <location>
        <begin position="1"/>
        <end position="59"/>
    </location>
</feature>
<evidence type="ECO:0000313" key="8">
    <source>
        <dbReference type="Proteomes" id="UP000586827"/>
    </source>
</evidence>
<keyword evidence="3" id="KW-0238">DNA-binding</keyword>
<dbReference type="NCBIfam" id="NF002964">
    <property type="entry name" value="PRK03635.1"/>
    <property type="match status" value="1"/>
</dbReference>
<evidence type="ECO:0000256" key="4">
    <source>
        <dbReference type="ARBA" id="ARBA00023159"/>
    </source>
</evidence>
<evidence type="ECO:0000256" key="5">
    <source>
        <dbReference type="ARBA" id="ARBA00023163"/>
    </source>
</evidence>
<dbReference type="AlphaFoldDB" id="A0A849BVP2"/>
<proteinExistence type="inferred from homology"/>
<evidence type="ECO:0000256" key="3">
    <source>
        <dbReference type="ARBA" id="ARBA00023125"/>
    </source>
</evidence>
<dbReference type="Gene3D" id="1.10.10.10">
    <property type="entry name" value="Winged helix-like DNA-binding domain superfamily/Winged helix DNA-binding domain"/>
    <property type="match status" value="1"/>
</dbReference>
<dbReference type="Proteomes" id="UP000586827">
    <property type="component" value="Unassembled WGS sequence"/>
</dbReference>
<keyword evidence="4" id="KW-0010">Activator</keyword>
<dbReference type="Gene3D" id="3.40.190.290">
    <property type="match status" value="1"/>
</dbReference>
<dbReference type="Pfam" id="PF03466">
    <property type="entry name" value="LysR_substrate"/>
    <property type="match status" value="1"/>
</dbReference>
<evidence type="ECO:0000259" key="6">
    <source>
        <dbReference type="PROSITE" id="PS50931"/>
    </source>
</evidence>
<evidence type="ECO:0000256" key="1">
    <source>
        <dbReference type="ARBA" id="ARBA00009437"/>
    </source>
</evidence>
<organism evidence="7 8">
    <name type="scientific">Nocardia uniformis</name>
    <dbReference type="NCBI Taxonomy" id="53432"/>
    <lineage>
        <taxon>Bacteria</taxon>
        <taxon>Bacillati</taxon>
        <taxon>Actinomycetota</taxon>
        <taxon>Actinomycetes</taxon>
        <taxon>Mycobacteriales</taxon>
        <taxon>Nocardiaceae</taxon>
        <taxon>Nocardia</taxon>
    </lineage>
</organism>
<name>A0A849BVP2_9NOCA</name>